<reference evidence="1" key="1">
    <citation type="submission" date="2020-09" db="EMBL/GenBank/DDBJ databases">
        <title>Draft Genome Sequence of Paenibacillus sp. WST5.</title>
        <authorList>
            <person name="Bao Z."/>
        </authorList>
    </citation>
    <scope>NUCLEOTIDE SEQUENCE</scope>
    <source>
        <strain evidence="1">WST5</strain>
    </source>
</reference>
<dbReference type="Proteomes" id="UP000650466">
    <property type="component" value="Unassembled WGS sequence"/>
</dbReference>
<evidence type="ECO:0000313" key="2">
    <source>
        <dbReference type="Proteomes" id="UP000650466"/>
    </source>
</evidence>
<gene>
    <name evidence="1" type="ORF">ICC18_26945</name>
</gene>
<dbReference type="RefSeq" id="WP_188177499.1">
    <property type="nucleotide sequence ID" value="NZ_JACVVD010000012.1"/>
</dbReference>
<accession>A0A926KXE2</accession>
<organism evidence="1 2">
    <name type="scientific">Paenibacillus sedimenti</name>
    <dbReference type="NCBI Taxonomy" id="2770274"/>
    <lineage>
        <taxon>Bacteria</taxon>
        <taxon>Bacillati</taxon>
        <taxon>Bacillota</taxon>
        <taxon>Bacilli</taxon>
        <taxon>Bacillales</taxon>
        <taxon>Paenibacillaceae</taxon>
        <taxon>Paenibacillus</taxon>
    </lineage>
</organism>
<name>A0A926KXE2_9BACL</name>
<evidence type="ECO:0000313" key="1">
    <source>
        <dbReference type="EMBL" id="MBD0383720.1"/>
    </source>
</evidence>
<dbReference type="EMBL" id="JACVVD010000012">
    <property type="protein sequence ID" value="MBD0383720.1"/>
    <property type="molecule type" value="Genomic_DNA"/>
</dbReference>
<comment type="caution">
    <text evidence="1">The sequence shown here is derived from an EMBL/GenBank/DDBJ whole genome shotgun (WGS) entry which is preliminary data.</text>
</comment>
<sequence>MRRWIVLIGLFIVLLLAGCERGDGGRSDPARGAEVAMKQTAESFFEAVVRGYFDTAFEHVAYRVGTPDEAPGIEYAEAKRLWTERIGKLHGEGTRLLAYEQVAIRSEREIPQGVVKLRLTERGGAERTEEASIHFHQTDKGWKVLKVYPKDQTKQSELELAMGGHVGVKAAVAVKPSVPETRPPIPEADT</sequence>
<protein>
    <submittedName>
        <fullName evidence="1">Uncharacterized protein</fullName>
    </submittedName>
</protein>
<dbReference type="PROSITE" id="PS51257">
    <property type="entry name" value="PROKAR_LIPOPROTEIN"/>
    <property type="match status" value="1"/>
</dbReference>
<proteinExistence type="predicted"/>
<keyword evidence="2" id="KW-1185">Reference proteome</keyword>
<dbReference type="AlphaFoldDB" id="A0A926KXE2"/>